<accession>A0A4V3UPP9</accession>
<dbReference type="Pfam" id="PF10042">
    <property type="entry name" value="DUF2278"/>
    <property type="match status" value="1"/>
</dbReference>
<evidence type="ECO:0000313" key="5">
    <source>
        <dbReference type="Proteomes" id="UP000324241"/>
    </source>
</evidence>
<organism evidence="3 4">
    <name type="scientific">Aspergillus tanneri</name>
    <dbReference type="NCBI Taxonomy" id="1220188"/>
    <lineage>
        <taxon>Eukaryota</taxon>
        <taxon>Fungi</taxon>
        <taxon>Dikarya</taxon>
        <taxon>Ascomycota</taxon>
        <taxon>Pezizomycotina</taxon>
        <taxon>Eurotiomycetes</taxon>
        <taxon>Eurotiomycetidae</taxon>
        <taxon>Eurotiales</taxon>
        <taxon>Aspergillaceae</taxon>
        <taxon>Aspergillus</taxon>
        <taxon>Aspergillus subgen. Circumdati</taxon>
    </lineage>
</organism>
<evidence type="ECO:0000313" key="4">
    <source>
        <dbReference type="Proteomes" id="UP000308092"/>
    </source>
</evidence>
<reference evidence="2 5" key="2">
    <citation type="submission" date="2019-08" db="EMBL/GenBank/DDBJ databases">
        <title>The genome sequence of a newly discovered highly antifungal drug resistant Aspergillus species, Aspergillus tanneri NIH 1004.</title>
        <authorList>
            <person name="Mounaud S."/>
            <person name="Singh I."/>
            <person name="Joardar V."/>
            <person name="Pakala S."/>
            <person name="Pakala S."/>
            <person name="Venepally P."/>
            <person name="Chung J.K."/>
            <person name="Losada L."/>
            <person name="Nierman W.C."/>
        </authorList>
    </citation>
    <scope>NUCLEOTIDE SEQUENCE [LARGE SCALE GENOMIC DNA]</scope>
    <source>
        <strain evidence="2 5">NIH1004</strain>
    </source>
</reference>
<dbReference type="VEuPathDB" id="FungiDB:EYZ11_004513"/>
<dbReference type="Proteomes" id="UP000324241">
    <property type="component" value="Unassembled WGS sequence"/>
</dbReference>
<evidence type="ECO:0000313" key="2">
    <source>
        <dbReference type="EMBL" id="KAA8642551.1"/>
    </source>
</evidence>
<dbReference type="EMBL" id="QUQM01000008">
    <property type="protein sequence ID" value="KAA8642551.1"/>
    <property type="molecule type" value="Genomic_DNA"/>
</dbReference>
<feature type="region of interest" description="Disordered" evidence="1">
    <location>
        <begin position="41"/>
        <end position="63"/>
    </location>
</feature>
<dbReference type="SUPFAM" id="SSF74853">
    <property type="entry name" value="Lamin A/C globular tail domain"/>
    <property type="match status" value="1"/>
</dbReference>
<proteinExistence type="predicted"/>
<dbReference type="GeneID" id="54334197"/>
<dbReference type="InterPro" id="IPR036415">
    <property type="entry name" value="Lamin_tail_dom_sf"/>
</dbReference>
<dbReference type="AlphaFoldDB" id="A0A4V3UPP9"/>
<dbReference type="InterPro" id="IPR019268">
    <property type="entry name" value="DUF2278"/>
</dbReference>
<sequence length="352" mass="39432">MPVDDYGVWKGVPVHYEVEDSIEDPKSPHLSLYYHENKGTEPQFDRKYRQKHKNKPRNQNRPKEIPGLFRAAINIKSGNKVESRLVYWVNYNVVNHPIVEKLANLDFGFHPLEGMAGEGIDYIRSDLFDAKSGRVLPHDIPGPNNDIINVLEPEVQQSIEKNAEVYLFGSCFSTKNGIHNVHMNQGNVKNFRHDDGVFHDGGLLIHYKDSGKWTGIFLAFASQAVHTDDRSGHAISPLTWGELLPTEHTENSVAIKEAYVKKGKSVTLANLTNHKVSLSSWQFHNSAGQAQELPRDAALNSLATRAFEVPNLPLSNDGDTITLVDEHGLKVDGVSYNSQEGKMEGRPIVFAH</sequence>
<gene>
    <name evidence="2" type="ORF">ATNIH1004_011496</name>
    <name evidence="3" type="ORF">EYZ11_004513</name>
</gene>
<keyword evidence="4" id="KW-1185">Reference proteome</keyword>
<dbReference type="RefSeq" id="XP_033421913.1">
    <property type="nucleotide sequence ID" value="XM_033576058.1"/>
</dbReference>
<reference evidence="3 4" key="1">
    <citation type="submission" date="2019-03" db="EMBL/GenBank/DDBJ databases">
        <title>The genome sequence of a newly discovered highly antifungal drug resistant Aspergillus species, Aspergillus tanneri NIH 1004.</title>
        <authorList>
            <person name="Mounaud S."/>
            <person name="Singh I."/>
            <person name="Joardar V."/>
            <person name="Pakala S."/>
            <person name="Pakala S."/>
            <person name="Venepally P."/>
            <person name="Hoover J."/>
            <person name="Nierman W."/>
            <person name="Chung J."/>
            <person name="Losada L."/>
        </authorList>
    </citation>
    <scope>NUCLEOTIDE SEQUENCE [LARGE SCALE GENOMIC DNA]</scope>
    <source>
        <strain evidence="3 4">NIH1004</strain>
    </source>
</reference>
<name>A0A4V3UPP9_9EURO</name>
<dbReference type="OrthoDB" id="2580841at2759"/>
<dbReference type="Proteomes" id="UP000308092">
    <property type="component" value="Unassembled WGS sequence"/>
</dbReference>
<evidence type="ECO:0008006" key="6">
    <source>
        <dbReference type="Google" id="ProtNLM"/>
    </source>
</evidence>
<comment type="caution">
    <text evidence="3">The sequence shown here is derived from an EMBL/GenBank/DDBJ whole genome shotgun (WGS) entry which is preliminary data.</text>
</comment>
<feature type="compositionally biased region" description="Basic residues" evidence="1">
    <location>
        <begin position="48"/>
        <end position="60"/>
    </location>
</feature>
<evidence type="ECO:0000256" key="1">
    <source>
        <dbReference type="SAM" id="MobiDB-lite"/>
    </source>
</evidence>
<dbReference type="STRING" id="1220188.A0A4V3UPP9"/>
<evidence type="ECO:0000313" key="3">
    <source>
        <dbReference type="EMBL" id="THC96014.1"/>
    </source>
</evidence>
<protein>
    <recommendedName>
        <fullName evidence="6">LTD domain-containing protein</fullName>
    </recommendedName>
</protein>
<dbReference type="EMBL" id="SOSA01000132">
    <property type="protein sequence ID" value="THC96014.1"/>
    <property type="molecule type" value="Genomic_DNA"/>
</dbReference>